<feature type="compositionally biased region" description="Acidic residues" evidence="13">
    <location>
        <begin position="469"/>
        <end position="481"/>
    </location>
</feature>
<evidence type="ECO:0000256" key="10">
    <source>
        <dbReference type="ARBA" id="ARBA00023242"/>
    </source>
</evidence>
<dbReference type="PROSITE" id="PS50957">
    <property type="entry name" value="JOSEPHIN"/>
    <property type="match status" value="1"/>
</dbReference>
<feature type="region of interest" description="Disordered" evidence="13">
    <location>
        <begin position="380"/>
        <end position="411"/>
    </location>
</feature>
<feature type="active site" description="Proton acceptor" evidence="11">
    <location>
        <position position="118"/>
    </location>
</feature>
<name>A0A9P3GCK2_9APHY</name>
<gene>
    <name evidence="15" type="ORF">PsYK624_084350</name>
</gene>
<evidence type="ECO:0000256" key="1">
    <source>
        <dbReference type="ARBA" id="ARBA00000707"/>
    </source>
</evidence>
<dbReference type="AlphaFoldDB" id="A0A9P3GCK2"/>
<reference evidence="15 16" key="1">
    <citation type="submission" date="2021-08" db="EMBL/GenBank/DDBJ databases">
        <title>Draft Genome Sequence of Phanerochaete sordida strain YK-624.</title>
        <authorList>
            <person name="Mori T."/>
            <person name="Dohra H."/>
            <person name="Suzuki T."/>
            <person name="Kawagishi H."/>
            <person name="Hirai H."/>
        </authorList>
    </citation>
    <scope>NUCLEOTIDE SEQUENCE [LARGE SCALE GENOMIC DNA]</scope>
    <source>
        <strain evidence="15 16">YK-624</strain>
    </source>
</reference>
<comment type="caution">
    <text evidence="15">The sequence shown here is derived from an EMBL/GenBank/DDBJ whole genome shotgun (WGS) entry which is preliminary data.</text>
</comment>
<keyword evidence="4" id="KW-0645">Protease</keyword>
<dbReference type="SMART" id="SM01246">
    <property type="entry name" value="Josephin"/>
    <property type="match status" value="1"/>
</dbReference>
<evidence type="ECO:0000256" key="11">
    <source>
        <dbReference type="PIRSR" id="PIRSR633865-1"/>
    </source>
</evidence>
<dbReference type="OrthoDB" id="10063692at2759"/>
<dbReference type="PANTHER" id="PTHR14159">
    <property type="entry name" value="ATAXIN-3-RELATED"/>
    <property type="match status" value="1"/>
</dbReference>
<feature type="active site" description="Nucleophile" evidence="11">
    <location>
        <position position="23"/>
    </location>
</feature>
<evidence type="ECO:0000313" key="16">
    <source>
        <dbReference type="Proteomes" id="UP000703269"/>
    </source>
</evidence>
<comment type="catalytic activity">
    <reaction evidence="1">
        <text>Thiol-dependent hydrolysis of ester, thioester, amide, peptide and isopeptide bonds formed by the C-terminal Gly of ubiquitin (a 76-residue protein attached to proteins as an intracellular targeting signal).</text>
        <dbReference type="EC" id="3.4.19.12"/>
    </reaction>
</comment>
<evidence type="ECO:0000256" key="8">
    <source>
        <dbReference type="ARBA" id="ARBA00023015"/>
    </source>
</evidence>
<keyword evidence="5" id="KW-0833">Ubl conjugation pathway</keyword>
<keyword evidence="7" id="KW-0788">Thiol protease</keyword>
<comment type="subcellular location">
    <subcellularLocation>
        <location evidence="2">Nucleus</location>
    </subcellularLocation>
</comment>
<evidence type="ECO:0000259" key="14">
    <source>
        <dbReference type="PROSITE" id="PS50957"/>
    </source>
</evidence>
<evidence type="ECO:0000256" key="2">
    <source>
        <dbReference type="ARBA" id="ARBA00004123"/>
    </source>
</evidence>
<feature type="domain" description="Josephin" evidence="14">
    <location>
        <begin position="8"/>
        <end position="191"/>
    </location>
</feature>
<dbReference type="PROSITE" id="PS50330">
    <property type="entry name" value="UIM"/>
    <property type="match status" value="2"/>
</dbReference>
<evidence type="ECO:0000256" key="3">
    <source>
        <dbReference type="ARBA" id="ARBA00012759"/>
    </source>
</evidence>
<dbReference type="GO" id="GO:0005634">
    <property type="term" value="C:nucleus"/>
    <property type="evidence" value="ECO:0007669"/>
    <property type="project" value="UniProtKB-SubCell"/>
</dbReference>
<sequence length="507" mass="55827">MATIDDLIPHIYHERQQEGSMLCAQHALNSLLQGPYFSAPDLSEIAHRLDALEDTYDEDRRGHESTNMDDTGFFSVQVLEEALQVWNLTLIRWRSEEMRPFQDRPQSQLAFILNQHQHWYTLRRFGPALTDAARDPGEGHWFNLNSFLARPEWVGKLYLGMFLQQAEEEGYSVFVVTQKDPEGPLALPRTEADEFATAIPEDTGAGRTRGQPAASHASIEGFEDEDMELQAALQASLAGAAPWEHHDPPYPAPVAAAARDPIFGSGTRTPVGRGQARYGVPVLEEPEDEDEDIEIEELAPPAVNRYAQLAPAPDADPLAASRARSQAYMEHVRRQQEAALRDNYQEEAALAEAGIRRRNTRAEEEEAELMRAIEESRALHEAVGGSGAQEDDAPAVPRASGHPPAFGGDRVYDDEDAELQAALRASLEMLPEGFQVPQSPPARAPSMPAAPPVAGAPISATVVPPHVPEDEDEEIETESEADVGAAAPEPQLSMEEIRRRRLARFGG</sequence>
<dbReference type="InterPro" id="IPR006155">
    <property type="entry name" value="Josephin"/>
</dbReference>
<keyword evidence="8" id="KW-0805">Transcription regulation</keyword>
<dbReference type="Pfam" id="PF02099">
    <property type="entry name" value="Josephin"/>
    <property type="match status" value="1"/>
</dbReference>
<dbReference type="Proteomes" id="UP000703269">
    <property type="component" value="Unassembled WGS sequence"/>
</dbReference>
<keyword evidence="6" id="KW-0378">Hydrolase</keyword>
<proteinExistence type="predicted"/>
<evidence type="ECO:0000313" key="15">
    <source>
        <dbReference type="EMBL" id="GJE92281.1"/>
    </source>
</evidence>
<feature type="active site" evidence="11">
    <location>
        <position position="145"/>
    </location>
</feature>
<keyword evidence="9" id="KW-0804">Transcription</keyword>
<dbReference type="EMBL" id="BPQB01000025">
    <property type="protein sequence ID" value="GJE92281.1"/>
    <property type="molecule type" value="Genomic_DNA"/>
</dbReference>
<accession>A0A9P3GCK2</accession>
<dbReference type="GO" id="GO:0004843">
    <property type="term" value="F:cysteine-type deubiquitinase activity"/>
    <property type="evidence" value="ECO:0007669"/>
    <property type="project" value="UniProtKB-EC"/>
</dbReference>
<dbReference type="PRINTS" id="PR01233">
    <property type="entry name" value="JOSEPHIN"/>
</dbReference>
<dbReference type="EC" id="3.4.19.12" evidence="3"/>
<feature type="region of interest" description="Disordered" evidence="13">
    <location>
        <begin position="437"/>
        <end position="507"/>
    </location>
</feature>
<evidence type="ECO:0000256" key="6">
    <source>
        <dbReference type="ARBA" id="ARBA00022801"/>
    </source>
</evidence>
<evidence type="ECO:0000256" key="5">
    <source>
        <dbReference type="ARBA" id="ARBA00022786"/>
    </source>
</evidence>
<dbReference type="InterPro" id="IPR033865">
    <property type="entry name" value="Ataxin-3"/>
</dbReference>
<protein>
    <recommendedName>
        <fullName evidence="3">ubiquitinyl hydrolase 1</fullName>
        <ecNumber evidence="3">3.4.19.12</ecNumber>
    </recommendedName>
</protein>
<feature type="compositionally biased region" description="Low complexity" evidence="13">
    <location>
        <begin position="452"/>
        <end position="464"/>
    </location>
</feature>
<evidence type="ECO:0000256" key="12">
    <source>
        <dbReference type="PROSITE-ProRule" id="PRU00331"/>
    </source>
</evidence>
<dbReference type="Gene3D" id="3.90.70.40">
    <property type="match status" value="1"/>
</dbReference>
<feature type="compositionally biased region" description="Pro residues" evidence="13">
    <location>
        <begin position="438"/>
        <end position="451"/>
    </location>
</feature>
<evidence type="ECO:0000256" key="7">
    <source>
        <dbReference type="ARBA" id="ARBA00022807"/>
    </source>
</evidence>
<evidence type="ECO:0000256" key="4">
    <source>
        <dbReference type="ARBA" id="ARBA00022670"/>
    </source>
</evidence>
<dbReference type="InterPro" id="IPR003903">
    <property type="entry name" value="UIM_dom"/>
</dbReference>
<keyword evidence="10" id="KW-0539">Nucleus</keyword>
<dbReference type="Gene3D" id="6.10.140.100">
    <property type="match status" value="1"/>
</dbReference>
<dbReference type="Gene3D" id="1.10.287.10">
    <property type="entry name" value="S15/NS1, RNA-binding"/>
    <property type="match status" value="1"/>
</dbReference>
<dbReference type="GO" id="GO:0006508">
    <property type="term" value="P:proteolysis"/>
    <property type="evidence" value="ECO:0007669"/>
    <property type="project" value="UniProtKB-KW"/>
</dbReference>
<evidence type="ECO:0000256" key="13">
    <source>
        <dbReference type="SAM" id="MobiDB-lite"/>
    </source>
</evidence>
<keyword evidence="16" id="KW-1185">Reference proteome</keyword>
<dbReference type="PANTHER" id="PTHR14159:SF0">
    <property type="entry name" value="ATAXIN-3-RELATED"/>
    <property type="match status" value="1"/>
</dbReference>
<evidence type="ECO:0000256" key="9">
    <source>
        <dbReference type="ARBA" id="ARBA00023163"/>
    </source>
</evidence>
<dbReference type="SMART" id="SM00726">
    <property type="entry name" value="UIM"/>
    <property type="match status" value="3"/>
</dbReference>
<organism evidence="15 16">
    <name type="scientific">Phanerochaete sordida</name>
    <dbReference type="NCBI Taxonomy" id="48140"/>
    <lineage>
        <taxon>Eukaryota</taxon>
        <taxon>Fungi</taxon>
        <taxon>Dikarya</taxon>
        <taxon>Basidiomycota</taxon>
        <taxon>Agaricomycotina</taxon>
        <taxon>Agaricomycetes</taxon>
        <taxon>Polyporales</taxon>
        <taxon>Phanerochaetaceae</taxon>
        <taxon>Phanerochaete</taxon>
    </lineage>
</organism>
<dbReference type="GO" id="GO:0016579">
    <property type="term" value="P:protein deubiquitination"/>
    <property type="evidence" value="ECO:0007669"/>
    <property type="project" value="InterPro"/>
</dbReference>
<comment type="caution">
    <text evidence="12">Lacks conserved residue(s) required for the propagation of feature annotation.</text>
</comment>